<gene>
    <name evidence="6" type="ORF">NIES267_11180</name>
</gene>
<reference evidence="6 7" key="1">
    <citation type="submission" date="2017-06" db="EMBL/GenBank/DDBJ databases">
        <title>Genome sequencing of cyanobaciteial culture collection at National Institute for Environmental Studies (NIES).</title>
        <authorList>
            <person name="Hirose Y."/>
            <person name="Shimura Y."/>
            <person name="Fujisawa T."/>
            <person name="Nakamura Y."/>
            <person name="Kawachi M."/>
        </authorList>
    </citation>
    <scope>NUCLEOTIDE SEQUENCE [LARGE SCALE GENOMIC DNA]</scope>
    <source>
        <strain evidence="6 7">NIES-267</strain>
    </source>
</reference>
<dbReference type="InterPro" id="IPR000415">
    <property type="entry name" value="Nitroreductase-like"/>
</dbReference>
<dbReference type="Pfam" id="PF00501">
    <property type="entry name" value="AMP-binding"/>
    <property type="match status" value="2"/>
</dbReference>
<dbReference type="InterPro" id="IPR010071">
    <property type="entry name" value="AA_adenyl_dom"/>
</dbReference>
<dbReference type="InterPro" id="IPR000873">
    <property type="entry name" value="AMP-dep_synth/lig_dom"/>
</dbReference>
<dbReference type="Gene3D" id="1.10.1200.10">
    <property type="entry name" value="ACP-like"/>
    <property type="match status" value="2"/>
</dbReference>
<accession>A0A1Z4LK77</accession>
<dbReference type="InterPro" id="IPR009081">
    <property type="entry name" value="PP-bd_ACP"/>
</dbReference>
<dbReference type="Pfam" id="PF00550">
    <property type="entry name" value="PP-binding"/>
    <property type="match status" value="2"/>
</dbReference>
<dbReference type="PANTHER" id="PTHR45527">
    <property type="entry name" value="NONRIBOSOMAL PEPTIDE SYNTHETASE"/>
    <property type="match status" value="1"/>
</dbReference>
<evidence type="ECO:0000256" key="4">
    <source>
        <dbReference type="ARBA" id="ARBA00022598"/>
    </source>
</evidence>
<feature type="domain" description="Carrier" evidence="5">
    <location>
        <begin position="1077"/>
        <end position="1152"/>
    </location>
</feature>
<dbReference type="Gene3D" id="3.40.109.10">
    <property type="entry name" value="NADH Oxidase"/>
    <property type="match status" value="1"/>
</dbReference>
<dbReference type="NCBIfam" id="TIGR01733">
    <property type="entry name" value="AA-adenyl-dom"/>
    <property type="match status" value="2"/>
</dbReference>
<dbReference type="FunFam" id="3.40.50.980:FF:000001">
    <property type="entry name" value="Non-ribosomal peptide synthetase"/>
    <property type="match status" value="2"/>
</dbReference>
<dbReference type="Pfam" id="PF00881">
    <property type="entry name" value="Nitroreductase"/>
    <property type="match status" value="1"/>
</dbReference>
<dbReference type="InterPro" id="IPR045851">
    <property type="entry name" value="AMP-bd_C_sf"/>
</dbReference>
<dbReference type="FunFam" id="3.40.50.12780:FF:000012">
    <property type="entry name" value="Non-ribosomal peptide synthetase"/>
    <property type="match status" value="1"/>
</dbReference>
<dbReference type="NCBIfam" id="NF003417">
    <property type="entry name" value="PRK04813.1"/>
    <property type="match status" value="4"/>
</dbReference>
<evidence type="ECO:0000256" key="2">
    <source>
        <dbReference type="ARBA" id="ARBA00022450"/>
    </source>
</evidence>
<dbReference type="SUPFAM" id="SSF52777">
    <property type="entry name" value="CoA-dependent acyltransferases"/>
    <property type="match status" value="4"/>
</dbReference>
<dbReference type="CDD" id="cd02142">
    <property type="entry name" value="McbC_SagB-like_oxidoreductase"/>
    <property type="match status" value="1"/>
</dbReference>
<dbReference type="CDD" id="cd19535">
    <property type="entry name" value="Cyc_NRPS"/>
    <property type="match status" value="1"/>
</dbReference>
<dbReference type="FunFam" id="3.30.300.30:FF:000015">
    <property type="entry name" value="Nonribosomal peptide synthase SidD"/>
    <property type="match status" value="1"/>
</dbReference>
<dbReference type="FunFam" id="3.30.559.30:FF:000006">
    <property type="entry name" value="Yersiniabactin polyketide/non-ribosomal peptide synthetase"/>
    <property type="match status" value="1"/>
</dbReference>
<dbReference type="GO" id="GO:0043041">
    <property type="term" value="P:amino acid activation for nonribosomal peptide biosynthetic process"/>
    <property type="evidence" value="ECO:0007669"/>
    <property type="project" value="TreeGrafter"/>
</dbReference>
<name>A0A1Z4LK77_9CYAN</name>
<dbReference type="FunFam" id="1.10.1200.10:FF:000005">
    <property type="entry name" value="Nonribosomal peptide synthetase 1"/>
    <property type="match status" value="2"/>
</dbReference>
<dbReference type="Gene3D" id="3.30.300.30">
    <property type="match status" value="3"/>
</dbReference>
<dbReference type="EMBL" id="AP018227">
    <property type="protein sequence ID" value="BAY81641.1"/>
    <property type="molecule type" value="Genomic_DNA"/>
</dbReference>
<evidence type="ECO:0000313" key="7">
    <source>
        <dbReference type="Proteomes" id="UP000218418"/>
    </source>
</evidence>
<proteinExistence type="predicted"/>
<dbReference type="Gene3D" id="3.30.559.30">
    <property type="entry name" value="Nonribosomal peptide synthetase, condensation domain"/>
    <property type="match status" value="2"/>
</dbReference>
<sequence>MDNIYEQLAKLTPEQRKLFKLRLKERGIVIPENNPISPRESGNELPLSFAQQRLWFIQQLEPQSSTYNVPSALKLKGKLNISVLEKSLNEIVRRHEVLRTTFISNSQKEPVQNIAAPEQLSLPVVDLQGLPSREDTINKLVKNAYESPFNLTKPLLRLNLIKLSDFEHILLITTHHIISDRWSIGVFLRELSTLYNAFCKNKQSPLNELPIQYGDFAIWQRQWLQGEVLETQTNYWQEKLNNLSVLELPTDRKRLPVPSYKGAHFPLSLSQTLSEKLRNLSAQSGVTLFTMLLTAFQVLLHRYTHQDDIVVGTDIANRDKTEVEPLIGLLVNTLVLRTDVSQNPTFRELLQQVREVVLGAFAHKDLPFEKLVEILNPNRDISQMMPLFQVKFDLQLATVKPLELNGLTVERDAYKQEFVKYELRLNLQDTEIGISGQVEYSSDLFDEETILRLAEHFRVLLEGIVENPDCQISNLPLLSAAESKQILWDWNQTQRDYEENLCIHELFEVQVEKTPDAIALVHDNCQLTYKELNNRANQLAHYLQTLGVNHESKVGVYLERNLELVIGILGILKAGAAYVPLDPAYPQARTEYIIEDAQIEVLLTETSETSPPTPLLIKERGAEDSFSPLLDKERGARQRGVRLFDDWEKIAQYSTDNPRSKVKPENLGYLIYTSGSTGKPKGVAIAHRSTVTLLHWAREVFNDEVIAGMLASTSICFDLSVFELFVPLSWGGKVILVENVLELVDLPEASQVTAINTVPSAISQLSRVNAIPKLVNTINLAGEALQWNLVKQLEQKHPHIQQIFNLYGPSEDTTYSTYALVGGQGDKEKHFSPSPHPPIPPSSSPPIGCPIANTQAYILDSYLQPVPVGVIGELYLGGAGLMRGYLDKPELTAEKLIPNPFSEKTSPPFLIKERGAENTLVSPLLDRSRGARKRGVRFLSLYKTGDLVRYLPSGNIEYVGRIDSQVKIRGYRIEIGEIEAALSQHPQMQECVVTVGEDGENKLLIAYVVFKDIEDKDNQISTLRIRNFLSERLPVYMIPSAFVELDELPRLPNGKINRRELPLPDAIRPELETTFVEPQTEIEKAIAKIWQDELNVERVGLDDNFFELGGHSLLGIKIIAVINESLQVDIPLRGLFLNPTVAGLVEQVENNNSVKTHSQNLPKLVPDLNQRYEPFPLTDIQQAYWIGRNQAFELGNVSTHGYREIETVGLSVKQVEEALRQLINRHEMLRVIVESDGKQRILPEVPAYEIKTLDLGSSSGEEVEKELINLRDKLSHQVLSTDEYPLFDIQAVLLSDNRVRFLISFDVLMGDAWSLQILAQELVASIQQQNKFPPLEISFRDYVLAEKEFGNSDKYQQSINYWQNRLATLPASPQLPLQKNPSAIETPRFIRRTHTLNPELWGKLKQRAIQNNITPSGLLLAAFAEIITFWSNSPQFTLNLTLFNRLPLHPQVNQLVGDFTSSTLLEINNSGKDTFATVAQRIQAQLWEDLDHRYVSGVEVLRQLARTKQRMTGALMPVVFTSTLAQNNSAESSRNRDWEGEVVYSLSQTSQVYLDHQVSEINGALVYNWDTIDELFPDGMLDDMFASYSNFLERLGNEAEWQNTTRQLIPSAQLEILTRVNSTEADLINKETQPFLHQLFFDRVALNPDKQAIVTSNICLSYQELSNYSKTLALELRELGVQPNQLIAVVMTKGWEQVVAVLGILTAGAAYVPIDPELPKERRFQILQQAQIKYVVTQPWLNNSLEWEDNITRILIESTPSTPSTPSAPSAPSALAYIIYTSGSTGLPKGVMISHQGAVNTILDINQRFGITDKDSVFALSSLSFDLSVYDIFGTLAAGATIVIPDADLTKDPAHWANLIHEYSITVWNSVPALMQLLVEHLEATEQKINSLRLVLMSGDWIPLNLPERIWQQFVNTEIISLGGATEASIWSIAYPIKEINPDWKSIPYGYPLTNQQFHVLNEAMKPCPIWVTGQLYIGGIGLAQGYLNQSQLTAERFIQTLDKERGVRQDGVRLYKTGDLGRYLPDGSIEFLGREDFQVKVNGYRIELGEIETVLLKNPLIQEAVVTAVGDFENKQLVAYIVPNPVEKIDFKLQQLGIRRDEGRKQIELPQLERDENTNQAYLRRQSYRQFLQQPINLNQFSQWIGSLAQMQLKDSPLPKYRYGSAGSLYPVQAYLHVKDNRIEGLEPGVYYYHPANHNLILLHQKSAIENQVYSSNQEIFAESGFSLFLIAELAAITPVYGDKARDFCMLEAGYISQLLMEAAPDFDIGLCPIGVLEFETIRESFNLAESQILLHSFVGGKIDPTWTQKWMSSEPQESISISERLRQYLQQKLPDYMVPSHYMLLEKLPLTNNGKIDRKALPKPQLHGQSNVEFVAPKTELEKKIAQIWQNALKLEQIGIHDNFFDNGGNSLSATQVITQMRQILQVEITIRHFFEAPTIAEQAQVIQQQPKQTIAEVETIKKVERNSSEILENIEEISEEDVDALLKQMMEE</sequence>
<dbReference type="Gene3D" id="3.30.559.10">
    <property type="entry name" value="Chloramphenicol acetyltransferase-like domain"/>
    <property type="match status" value="2"/>
</dbReference>
<dbReference type="Pfam" id="PF13193">
    <property type="entry name" value="AMP-binding_C"/>
    <property type="match status" value="1"/>
</dbReference>
<dbReference type="PROSITE" id="PS00455">
    <property type="entry name" value="AMP_BINDING"/>
    <property type="match status" value="2"/>
</dbReference>
<dbReference type="Gene3D" id="3.40.50.980">
    <property type="match status" value="4"/>
</dbReference>
<dbReference type="GO" id="GO:0044550">
    <property type="term" value="P:secondary metabolite biosynthetic process"/>
    <property type="evidence" value="ECO:0007669"/>
    <property type="project" value="TreeGrafter"/>
</dbReference>
<dbReference type="SUPFAM" id="SSF55469">
    <property type="entry name" value="FMN-dependent nitroreductase-like"/>
    <property type="match status" value="1"/>
</dbReference>
<dbReference type="PROSITE" id="PS50075">
    <property type="entry name" value="CARRIER"/>
    <property type="match status" value="2"/>
</dbReference>
<dbReference type="SUPFAM" id="SSF47336">
    <property type="entry name" value="ACP-like"/>
    <property type="match status" value="2"/>
</dbReference>
<keyword evidence="2" id="KW-0596">Phosphopantetheine</keyword>
<dbReference type="InterPro" id="IPR057737">
    <property type="entry name" value="Condensation_MtbB-like"/>
</dbReference>
<dbReference type="InterPro" id="IPR025110">
    <property type="entry name" value="AMP-bd_C"/>
</dbReference>
<dbReference type="InterPro" id="IPR001242">
    <property type="entry name" value="Condensation_dom"/>
</dbReference>
<feature type="domain" description="Carrier" evidence="5">
    <location>
        <begin position="2378"/>
        <end position="2453"/>
    </location>
</feature>
<keyword evidence="7" id="KW-1185">Reference proteome</keyword>
<evidence type="ECO:0000256" key="3">
    <source>
        <dbReference type="ARBA" id="ARBA00022553"/>
    </source>
</evidence>
<dbReference type="InterPro" id="IPR020845">
    <property type="entry name" value="AMP-binding_CS"/>
</dbReference>
<dbReference type="FunFam" id="3.30.559.10:FF:000023">
    <property type="entry name" value="Non-ribosomal peptide synthetase"/>
    <property type="match status" value="1"/>
</dbReference>
<dbReference type="GO" id="GO:0005737">
    <property type="term" value="C:cytoplasm"/>
    <property type="evidence" value="ECO:0007669"/>
    <property type="project" value="TreeGrafter"/>
</dbReference>
<dbReference type="GO" id="GO:0016491">
    <property type="term" value="F:oxidoreductase activity"/>
    <property type="evidence" value="ECO:0007669"/>
    <property type="project" value="InterPro"/>
</dbReference>
<dbReference type="InterPro" id="IPR029479">
    <property type="entry name" value="Nitroreductase"/>
</dbReference>
<dbReference type="CDD" id="cd19531">
    <property type="entry name" value="LCL_NRPS-like"/>
    <property type="match status" value="1"/>
</dbReference>
<dbReference type="Pfam" id="PF00668">
    <property type="entry name" value="Condensation"/>
    <property type="match status" value="2"/>
</dbReference>
<evidence type="ECO:0000313" key="6">
    <source>
        <dbReference type="EMBL" id="BAY81641.1"/>
    </source>
</evidence>
<dbReference type="OrthoDB" id="428071at2"/>
<keyword evidence="3" id="KW-0597">Phosphoprotein</keyword>
<evidence type="ECO:0000259" key="5">
    <source>
        <dbReference type="PROSITE" id="PS50075"/>
    </source>
</evidence>
<dbReference type="SUPFAM" id="SSF56801">
    <property type="entry name" value="Acetyl-CoA synthetase-like"/>
    <property type="match status" value="2"/>
</dbReference>
<keyword evidence="4" id="KW-0436">Ligase</keyword>
<dbReference type="CDD" id="cd12114">
    <property type="entry name" value="A_NRPS_TlmIV_like"/>
    <property type="match status" value="1"/>
</dbReference>
<dbReference type="FunFam" id="3.30.559.10:FF:000012">
    <property type="entry name" value="Non-ribosomal peptide synthetase"/>
    <property type="match status" value="1"/>
</dbReference>
<dbReference type="GO" id="GO:0016874">
    <property type="term" value="F:ligase activity"/>
    <property type="evidence" value="ECO:0007669"/>
    <property type="project" value="UniProtKB-KW"/>
</dbReference>
<dbReference type="InterPro" id="IPR036736">
    <property type="entry name" value="ACP-like_sf"/>
</dbReference>
<dbReference type="InterPro" id="IPR023213">
    <property type="entry name" value="CAT-like_dom_sf"/>
</dbReference>
<organism evidence="6 7">
    <name type="scientific">Calothrix parasitica NIES-267</name>
    <dbReference type="NCBI Taxonomy" id="1973488"/>
    <lineage>
        <taxon>Bacteria</taxon>
        <taxon>Bacillati</taxon>
        <taxon>Cyanobacteriota</taxon>
        <taxon>Cyanophyceae</taxon>
        <taxon>Nostocales</taxon>
        <taxon>Calotrichaceae</taxon>
        <taxon>Calothrix</taxon>
    </lineage>
</organism>
<dbReference type="Proteomes" id="UP000218418">
    <property type="component" value="Chromosome"/>
</dbReference>
<evidence type="ECO:0000256" key="1">
    <source>
        <dbReference type="ARBA" id="ARBA00001957"/>
    </source>
</evidence>
<dbReference type="GO" id="GO:0008610">
    <property type="term" value="P:lipid biosynthetic process"/>
    <property type="evidence" value="ECO:0007669"/>
    <property type="project" value="UniProtKB-ARBA"/>
</dbReference>
<dbReference type="Gene3D" id="2.30.38.10">
    <property type="entry name" value="Luciferase, Domain 3"/>
    <property type="match status" value="2"/>
</dbReference>
<protein>
    <submittedName>
        <fullName evidence="6">Peptide synthetase</fullName>
    </submittedName>
</protein>
<dbReference type="GO" id="GO:0031177">
    <property type="term" value="F:phosphopantetheine binding"/>
    <property type="evidence" value="ECO:0007669"/>
    <property type="project" value="TreeGrafter"/>
</dbReference>
<comment type="cofactor">
    <cofactor evidence="1">
        <name>pantetheine 4'-phosphate</name>
        <dbReference type="ChEBI" id="CHEBI:47942"/>
    </cofactor>
</comment>
<dbReference type="PANTHER" id="PTHR45527:SF1">
    <property type="entry name" value="FATTY ACID SYNTHASE"/>
    <property type="match status" value="1"/>
</dbReference>